<comment type="caution">
    <text evidence="2">The sequence shown here is derived from an EMBL/GenBank/DDBJ whole genome shotgun (WGS) entry which is preliminary data.</text>
</comment>
<gene>
    <name evidence="2" type="ORF">HU200_038710</name>
</gene>
<dbReference type="PANTHER" id="PTHR33736">
    <property type="entry name" value="F-BOX PROTEIN-RELATED"/>
    <property type="match status" value="1"/>
</dbReference>
<keyword evidence="1" id="KW-0472">Membrane</keyword>
<sequence>MACALRRLDGRSLAAASCATAGLRALAADPDTWRALCLARWPSLLAARPDLLSSSAVSPQRLFADAFPFPSDDSSAAAPLAAAGAEAEPPQLSLPAELVSAVDVYHRGAPLLSRAVETPASSSSWFLSSPFRVDAVESKSPSAASAAAMAPADLELSWIIIDPRGGGRAVNVSSRRPVAVDRHWYTGEALVRYAVVLGGCKFEATVTCSEEETGTTTIREISLAVEDADGAAVSGEGALRLLAAAMAGPRRGGDEEEAAAAAKRRYEEFVRSKRGRKESKARKEVLVDICCSAVSAVAVLSFIAAVVLR</sequence>
<dbReference type="InterPro" id="IPR036047">
    <property type="entry name" value="F-box-like_dom_sf"/>
</dbReference>
<name>A0A835BJ93_9POAL</name>
<evidence type="ECO:0008006" key="4">
    <source>
        <dbReference type="Google" id="ProtNLM"/>
    </source>
</evidence>
<organism evidence="2 3">
    <name type="scientific">Digitaria exilis</name>
    <dbReference type="NCBI Taxonomy" id="1010633"/>
    <lineage>
        <taxon>Eukaryota</taxon>
        <taxon>Viridiplantae</taxon>
        <taxon>Streptophyta</taxon>
        <taxon>Embryophyta</taxon>
        <taxon>Tracheophyta</taxon>
        <taxon>Spermatophyta</taxon>
        <taxon>Magnoliopsida</taxon>
        <taxon>Liliopsida</taxon>
        <taxon>Poales</taxon>
        <taxon>Poaceae</taxon>
        <taxon>PACMAD clade</taxon>
        <taxon>Panicoideae</taxon>
        <taxon>Panicodae</taxon>
        <taxon>Paniceae</taxon>
        <taxon>Anthephorinae</taxon>
        <taxon>Digitaria</taxon>
    </lineage>
</organism>
<accession>A0A835BJ93</accession>
<keyword evidence="3" id="KW-1185">Reference proteome</keyword>
<keyword evidence="1" id="KW-0812">Transmembrane</keyword>
<evidence type="ECO:0000313" key="2">
    <source>
        <dbReference type="EMBL" id="KAF8693321.1"/>
    </source>
</evidence>
<dbReference type="SUPFAM" id="SSF81383">
    <property type="entry name" value="F-box domain"/>
    <property type="match status" value="1"/>
</dbReference>
<keyword evidence="1" id="KW-1133">Transmembrane helix</keyword>
<evidence type="ECO:0000313" key="3">
    <source>
        <dbReference type="Proteomes" id="UP000636709"/>
    </source>
</evidence>
<evidence type="ECO:0000256" key="1">
    <source>
        <dbReference type="SAM" id="Phobius"/>
    </source>
</evidence>
<dbReference type="Proteomes" id="UP000636709">
    <property type="component" value="Unassembled WGS sequence"/>
</dbReference>
<proteinExistence type="predicted"/>
<reference evidence="2" key="1">
    <citation type="submission" date="2020-07" db="EMBL/GenBank/DDBJ databases">
        <title>Genome sequence and genetic diversity analysis of an under-domesticated orphan crop, white fonio (Digitaria exilis).</title>
        <authorList>
            <person name="Bennetzen J.L."/>
            <person name="Chen S."/>
            <person name="Ma X."/>
            <person name="Wang X."/>
            <person name="Yssel A.E.J."/>
            <person name="Chaluvadi S.R."/>
            <person name="Johnson M."/>
            <person name="Gangashetty P."/>
            <person name="Hamidou F."/>
            <person name="Sanogo M.D."/>
            <person name="Zwaenepoel A."/>
            <person name="Wallace J."/>
            <person name="Van De Peer Y."/>
            <person name="Van Deynze A."/>
        </authorList>
    </citation>
    <scope>NUCLEOTIDE SEQUENCE</scope>
    <source>
        <tissue evidence="2">Leaves</tissue>
    </source>
</reference>
<dbReference type="InterPro" id="IPR045283">
    <property type="entry name" value="AT3G44326-like"/>
</dbReference>
<dbReference type="EMBL" id="JACEFO010001924">
    <property type="protein sequence ID" value="KAF8693321.1"/>
    <property type="molecule type" value="Genomic_DNA"/>
</dbReference>
<dbReference type="PANTHER" id="PTHR33736:SF6">
    <property type="entry name" value="OS02G0535901 PROTEIN"/>
    <property type="match status" value="1"/>
</dbReference>
<protein>
    <recommendedName>
        <fullName evidence="4">F-box protein</fullName>
    </recommendedName>
</protein>
<dbReference type="AlphaFoldDB" id="A0A835BJ93"/>
<feature type="transmembrane region" description="Helical" evidence="1">
    <location>
        <begin position="285"/>
        <end position="308"/>
    </location>
</feature>
<dbReference type="OrthoDB" id="671172at2759"/>